<comment type="domain">
    <text evidence="4">Histidine-containing phosphotransfer domain (HPt) contains an active histidine that mediates the phosphotransfer.</text>
</comment>
<keyword evidence="7" id="KW-1185">Reference proteome</keyword>
<reference evidence="6" key="1">
    <citation type="submission" date="2024-02" db="EMBL/GenBank/DDBJ databases">
        <authorList>
            <consortium name="ELIXIR-Norway"/>
            <consortium name="Elixir Norway"/>
        </authorList>
    </citation>
    <scope>NUCLEOTIDE SEQUENCE</scope>
</reference>
<feature type="domain" description="HPt" evidence="5">
    <location>
        <begin position="38"/>
        <end position="143"/>
    </location>
</feature>
<evidence type="ECO:0000256" key="3">
    <source>
        <dbReference type="PROSITE-ProRule" id="PRU00110"/>
    </source>
</evidence>
<evidence type="ECO:0000313" key="7">
    <source>
        <dbReference type="Proteomes" id="UP001497512"/>
    </source>
</evidence>
<name>A0ABP0UJM7_9BRYO</name>
<protein>
    <recommendedName>
        <fullName evidence="4">Histidine-containing phosphotransfer protein</fullName>
    </recommendedName>
</protein>
<keyword evidence="1 4" id="KW-0932">Cytokinin signaling pathway</keyword>
<gene>
    <name evidence="6" type="ORF">CSSPTR1EN2_LOCUS16684</name>
</gene>
<keyword evidence="2 4" id="KW-0902">Two-component regulatory system</keyword>
<dbReference type="PANTHER" id="PTHR28242">
    <property type="entry name" value="PHOSPHORELAY INTERMEDIATE PROTEIN YPD1"/>
    <property type="match status" value="1"/>
</dbReference>
<dbReference type="Proteomes" id="UP001497512">
    <property type="component" value="Chromosome 4"/>
</dbReference>
<comment type="function">
    <text evidence="4">Functions as a two-component phosphorelay mediators between cytokinin sensor histidine kinases and response regulators (B-type ARRs). Plays an important role in propagating cytokinin signal transduction.</text>
</comment>
<dbReference type="InterPro" id="IPR045871">
    <property type="entry name" value="AHP1-5/YPD1"/>
</dbReference>
<evidence type="ECO:0000256" key="4">
    <source>
        <dbReference type="RuleBase" id="RU369004"/>
    </source>
</evidence>
<dbReference type="Gene3D" id="1.20.120.160">
    <property type="entry name" value="HPT domain"/>
    <property type="match status" value="1"/>
</dbReference>
<evidence type="ECO:0000313" key="6">
    <source>
        <dbReference type="EMBL" id="CAK9223143.1"/>
    </source>
</evidence>
<dbReference type="PANTHER" id="PTHR28242:SF52">
    <property type="entry name" value="PHOSPHORELAY INTERMEDIATE PROTEIN YPD1"/>
    <property type="match status" value="1"/>
</dbReference>
<feature type="modified residue" description="Phosphohistidine" evidence="3">
    <location>
        <position position="79"/>
    </location>
</feature>
<dbReference type="CDD" id="cd00088">
    <property type="entry name" value="HPT"/>
    <property type="match status" value="1"/>
</dbReference>
<sequence>MDVAKLLQQHVDLMDDMFKEGLLDEQFNQLQQLQDESNPNFLEEVVSLFFEDSQRILENMTETIGKDPIDYKVIDSQVHQFKGSSSSIGAQRVKNVCVTFRTYCDKEDKKGCQDALEEVGEEYNLIKKKLETMLELEKQIVAIGGTLPFMEGC</sequence>
<dbReference type="PROSITE" id="PS50894">
    <property type="entry name" value="HPT"/>
    <property type="match status" value="1"/>
</dbReference>
<dbReference type="EMBL" id="OZ019896">
    <property type="protein sequence ID" value="CAK9223143.1"/>
    <property type="molecule type" value="Genomic_DNA"/>
</dbReference>
<keyword evidence="3" id="KW-0597">Phosphoprotein</keyword>
<dbReference type="InterPro" id="IPR008207">
    <property type="entry name" value="Sig_transdc_His_kin_Hpt_dom"/>
</dbReference>
<evidence type="ECO:0000256" key="2">
    <source>
        <dbReference type="ARBA" id="ARBA00023012"/>
    </source>
</evidence>
<evidence type="ECO:0000259" key="5">
    <source>
        <dbReference type="PROSITE" id="PS50894"/>
    </source>
</evidence>
<accession>A0ABP0UJM7</accession>
<proteinExistence type="predicted"/>
<organism evidence="6 7">
    <name type="scientific">Sphagnum troendelagicum</name>
    <dbReference type="NCBI Taxonomy" id="128251"/>
    <lineage>
        <taxon>Eukaryota</taxon>
        <taxon>Viridiplantae</taxon>
        <taxon>Streptophyta</taxon>
        <taxon>Embryophyta</taxon>
        <taxon>Bryophyta</taxon>
        <taxon>Sphagnophytina</taxon>
        <taxon>Sphagnopsida</taxon>
        <taxon>Sphagnales</taxon>
        <taxon>Sphagnaceae</taxon>
        <taxon>Sphagnum</taxon>
    </lineage>
</organism>
<comment type="subcellular location">
    <subcellularLocation>
        <location evidence="4">Cytoplasm</location>
        <location evidence="4">Cytosol</location>
    </subcellularLocation>
    <subcellularLocation>
        <location evidence="4">Nucleus</location>
    </subcellularLocation>
</comment>
<dbReference type="SUPFAM" id="SSF47226">
    <property type="entry name" value="Histidine-containing phosphotransfer domain, HPT domain"/>
    <property type="match status" value="1"/>
</dbReference>
<evidence type="ECO:0000256" key="1">
    <source>
        <dbReference type="ARBA" id="ARBA00022864"/>
    </source>
</evidence>
<dbReference type="InterPro" id="IPR036641">
    <property type="entry name" value="HPT_dom_sf"/>
</dbReference>
<dbReference type="Pfam" id="PF01627">
    <property type="entry name" value="Hpt"/>
    <property type="match status" value="1"/>
</dbReference>